<dbReference type="InterPro" id="IPR020845">
    <property type="entry name" value="AMP-binding_CS"/>
</dbReference>
<evidence type="ECO:0000256" key="1">
    <source>
        <dbReference type="ARBA" id="ARBA00006432"/>
    </source>
</evidence>
<feature type="region of interest" description="AMP-binding" evidence="13">
    <location>
        <begin position="233"/>
        <end position="646"/>
    </location>
</feature>
<dbReference type="RefSeq" id="WP_039324377.1">
    <property type="nucleotide sequence ID" value="NZ_JQHM01000003.1"/>
</dbReference>
<keyword evidence="12 13" id="KW-0012">Acyltransferase</keyword>
<evidence type="ECO:0000256" key="7">
    <source>
        <dbReference type="ARBA" id="ARBA00022741"/>
    </source>
</evidence>
<dbReference type="SMART" id="SM00563">
    <property type="entry name" value="PlsC"/>
    <property type="match status" value="1"/>
</dbReference>
<evidence type="ECO:0000259" key="15">
    <source>
        <dbReference type="SMART" id="SM00563"/>
    </source>
</evidence>
<dbReference type="EC" id="2.3.1.40" evidence="13"/>
<evidence type="ECO:0000256" key="8">
    <source>
        <dbReference type="ARBA" id="ARBA00022840"/>
    </source>
</evidence>
<evidence type="ECO:0000256" key="13">
    <source>
        <dbReference type="HAMAP-Rule" id="MF_01162"/>
    </source>
</evidence>
<name>A0A093RQE7_9GAMM</name>
<dbReference type="InterPro" id="IPR023775">
    <property type="entry name" value="Aas"/>
</dbReference>
<dbReference type="InterPro" id="IPR042099">
    <property type="entry name" value="ANL_N_sf"/>
</dbReference>
<evidence type="ECO:0000256" key="4">
    <source>
        <dbReference type="ARBA" id="ARBA00022598"/>
    </source>
</evidence>
<keyword evidence="4 13" id="KW-0436">Ligase</keyword>
<comment type="subcellular location">
    <subcellularLocation>
        <location evidence="13">Cell membrane</location>
        <topology evidence="13">Multi-pass membrane protein</topology>
    </subcellularLocation>
</comment>
<accession>A0A093RQE7</accession>
<evidence type="ECO:0000256" key="14">
    <source>
        <dbReference type="SAM" id="MobiDB-lite"/>
    </source>
</evidence>
<evidence type="ECO:0000256" key="5">
    <source>
        <dbReference type="ARBA" id="ARBA00022679"/>
    </source>
</evidence>
<comment type="function">
    <text evidence="13">Plays a role in lysophospholipid acylation. Transfers fatty acids to the 1-position via an enzyme-bound acyl-ACP intermediate in the presence of ATP and magnesium. Its physiological function is to regenerate phosphatidylethanolamine from 2-acyl-glycero-3-phosphoethanolamine (2-acyl-GPE) formed by transacylation reactions or degradation by phospholipase A1.</text>
</comment>
<dbReference type="Gene3D" id="3.30.300.30">
    <property type="match status" value="1"/>
</dbReference>
<keyword evidence="9 13" id="KW-1133">Transmembrane helix</keyword>
<sequence>MIHTLLRWVFQRLYRIRIEGDSSQFQQSKLLITPNHVSFLDGVLLALFLPIKPVFAVYSSISDRWFMRWLKPYIDFVPLDPTKPLAIKGLIKVIERGQPVVVFPEGRISVTGSLMKIYSGAAFVAAKSGATIIPVRIDGAEFTPFGRLAGVFKRRCLPQITITYLPPTTLPMPEASSARARRALAGERLHQIMMKARMETRPQHTLYQAFLAARSRYGRHSASIADISFNEDSYQGLLKKSLGVSRILQRFTRADEHVGMLLPNATITAASILGASLRNRIPAMLNYTAGAKGLQSAMKAAGIKTIVTSRQFLEKGKLTDLPKQVSEANWVYLEDLKDTVTLTDKLWILFHLLFPARAMLPQKPDDAAIVLFTSGSEGNPKGVVHSHDSLLANVEQIRTVADFTPRDRFMSALPLFHAFGLTVGLLTPLMTGARVFLYPSPLHYRIVPELVYDQNCTVLFGTSTFLGNYARFAHPYDFARLRYAVAGAEKLSETTRQVWQDKFGIRILEGYGVTECAPVVAINVPMATKIHSVGLLLPEIESRLITVPGITRGGRLQLRGPNIMKGYLRVENPGVLETPAAENAEGELQQGWYDTGDIVELDERGFCTIIGRVKRFAKLAGEMVSLESVEQLAVKVSPEAQHAASAKSDSSKGEALVLFTTDSQITRDVLLAQARSSGVPELAVPRDIRYVKALPLLGSGKPDFVTLRQMAEERSDESSLVEQSVTNASEPSA</sequence>
<dbReference type="eggNOG" id="COG0204">
    <property type="taxonomic scope" value="Bacteria"/>
</dbReference>
<keyword evidence="10 13" id="KW-0472">Membrane</keyword>
<keyword evidence="6 13" id="KW-0812">Transmembrane</keyword>
<dbReference type="Proteomes" id="UP000032874">
    <property type="component" value="Unassembled WGS sequence"/>
</dbReference>
<evidence type="ECO:0000313" key="17">
    <source>
        <dbReference type="Proteomes" id="UP000032874"/>
    </source>
</evidence>
<comment type="catalytic activity">
    <reaction evidence="13">
        <text>a 2-acyl-sn-glycero-3-phosphoethanolamine + a fatty acyl-[ACP] = a 1,2-diacyl-sn-glycero-3-phosphoethanolamine + holo-[ACP]</text>
        <dbReference type="Rhea" id="RHEA:10304"/>
        <dbReference type="Rhea" id="RHEA-COMP:9685"/>
        <dbReference type="Rhea" id="RHEA-COMP:14125"/>
        <dbReference type="ChEBI" id="CHEBI:64479"/>
        <dbReference type="ChEBI" id="CHEBI:64612"/>
        <dbReference type="ChEBI" id="CHEBI:65213"/>
        <dbReference type="ChEBI" id="CHEBI:138651"/>
        <dbReference type="EC" id="2.3.1.40"/>
    </reaction>
</comment>
<evidence type="ECO:0000256" key="10">
    <source>
        <dbReference type="ARBA" id="ARBA00023136"/>
    </source>
</evidence>
<evidence type="ECO:0000256" key="11">
    <source>
        <dbReference type="ARBA" id="ARBA00023268"/>
    </source>
</evidence>
<comment type="catalytic activity">
    <reaction evidence="13">
        <text>a long-chain fatty acid + holo-[ACP] + ATP = a long-chain fatty acyl-[ACP] + AMP + diphosphate</text>
        <dbReference type="Rhea" id="RHEA:45588"/>
        <dbReference type="Rhea" id="RHEA-COMP:9685"/>
        <dbReference type="Rhea" id="RHEA-COMP:12682"/>
        <dbReference type="ChEBI" id="CHEBI:30616"/>
        <dbReference type="ChEBI" id="CHEBI:33019"/>
        <dbReference type="ChEBI" id="CHEBI:57560"/>
        <dbReference type="ChEBI" id="CHEBI:64479"/>
        <dbReference type="ChEBI" id="CHEBI:133243"/>
        <dbReference type="ChEBI" id="CHEBI:456215"/>
        <dbReference type="EC" id="6.2.1.20"/>
    </reaction>
</comment>
<dbReference type="InterPro" id="IPR045851">
    <property type="entry name" value="AMP-bd_C_sf"/>
</dbReference>
<dbReference type="eggNOG" id="COG0318">
    <property type="taxonomic scope" value="Bacteria"/>
</dbReference>
<dbReference type="GO" id="GO:0008779">
    <property type="term" value="F:acyl-[acyl-carrier-protein]-phospholipid O-acyltransferase activity"/>
    <property type="evidence" value="ECO:0007669"/>
    <property type="project" value="UniProtKB-UniRule"/>
</dbReference>
<evidence type="ECO:0000256" key="2">
    <source>
        <dbReference type="ARBA" id="ARBA00022475"/>
    </source>
</evidence>
<keyword evidence="2 13" id="KW-1003">Cell membrane</keyword>
<feature type="active site" evidence="13">
    <location>
        <position position="36"/>
    </location>
</feature>
<comment type="caution">
    <text evidence="16">The sequence shown here is derived from an EMBL/GenBank/DDBJ whole genome shotgun (WGS) entry which is preliminary data.</text>
</comment>
<dbReference type="GO" id="GO:0008922">
    <property type="term" value="F:long-chain fatty acid [acyl-carrier-protein] ligase activity"/>
    <property type="evidence" value="ECO:0007669"/>
    <property type="project" value="UniProtKB-UniRule"/>
</dbReference>
<dbReference type="SUPFAM" id="SSF56801">
    <property type="entry name" value="Acetyl-CoA synthetase-like"/>
    <property type="match status" value="1"/>
</dbReference>
<dbReference type="GO" id="GO:0005886">
    <property type="term" value="C:plasma membrane"/>
    <property type="evidence" value="ECO:0007669"/>
    <property type="project" value="UniProtKB-SubCell"/>
</dbReference>
<dbReference type="InterPro" id="IPR002123">
    <property type="entry name" value="Plipid/glycerol_acylTrfase"/>
</dbReference>
<keyword evidence="8 13" id="KW-0067">ATP-binding</keyword>
<evidence type="ECO:0000256" key="9">
    <source>
        <dbReference type="ARBA" id="ARBA00022989"/>
    </source>
</evidence>
<feature type="region of interest" description="Acyltransferase" evidence="13">
    <location>
        <begin position="15"/>
        <end position="138"/>
    </location>
</feature>
<dbReference type="InterPro" id="IPR000873">
    <property type="entry name" value="AMP-dep_synth/lig_dom"/>
</dbReference>
<dbReference type="EMBL" id="JQHM01000003">
    <property type="protein sequence ID" value="KFX05377.1"/>
    <property type="molecule type" value="Genomic_DNA"/>
</dbReference>
<dbReference type="STRING" id="55207.KP22_11780"/>
<evidence type="ECO:0000256" key="12">
    <source>
        <dbReference type="ARBA" id="ARBA00023315"/>
    </source>
</evidence>
<comment type="similarity">
    <text evidence="13">In the N-terminal section; belongs to the 2-acyl-GPE acetyltransferase family.</text>
</comment>
<dbReference type="CDD" id="cd07989">
    <property type="entry name" value="LPLAT_AGPAT-like"/>
    <property type="match status" value="1"/>
</dbReference>
<dbReference type="Pfam" id="PF00501">
    <property type="entry name" value="AMP-binding"/>
    <property type="match status" value="1"/>
</dbReference>
<gene>
    <name evidence="13" type="primary">aas</name>
    <name evidence="16" type="ORF">KP22_11780</name>
</gene>
<evidence type="ECO:0000313" key="16">
    <source>
        <dbReference type="EMBL" id="KFX05377.1"/>
    </source>
</evidence>
<dbReference type="GO" id="GO:0008654">
    <property type="term" value="P:phospholipid biosynthetic process"/>
    <property type="evidence" value="ECO:0007669"/>
    <property type="project" value="InterPro"/>
</dbReference>
<keyword evidence="5 13" id="KW-0808">Transferase</keyword>
<dbReference type="GO" id="GO:0006631">
    <property type="term" value="P:fatty acid metabolic process"/>
    <property type="evidence" value="ECO:0007669"/>
    <property type="project" value="InterPro"/>
</dbReference>
<feature type="domain" description="Phospholipid/glycerol acyltransferase" evidence="15">
    <location>
        <begin position="30"/>
        <end position="140"/>
    </location>
</feature>
<evidence type="ECO:0000256" key="6">
    <source>
        <dbReference type="ARBA" id="ARBA00022692"/>
    </source>
</evidence>
<comment type="similarity">
    <text evidence="1">Belongs to the ATP-dependent AMP-binding enzyme family.</text>
</comment>
<dbReference type="Pfam" id="PF01553">
    <property type="entry name" value="Acyltransferase"/>
    <property type="match status" value="1"/>
</dbReference>
<dbReference type="GO" id="GO:0031956">
    <property type="term" value="F:medium-chain fatty acid-CoA ligase activity"/>
    <property type="evidence" value="ECO:0007669"/>
    <property type="project" value="TreeGrafter"/>
</dbReference>
<keyword evidence="11 13" id="KW-0511">Multifunctional enzyme</keyword>
<dbReference type="SUPFAM" id="SSF69593">
    <property type="entry name" value="Glycerol-3-phosphate (1)-acyltransferase"/>
    <property type="match status" value="1"/>
</dbReference>
<dbReference type="PANTHER" id="PTHR43201">
    <property type="entry name" value="ACYL-COA SYNTHETASE"/>
    <property type="match status" value="1"/>
</dbReference>
<feature type="compositionally biased region" description="Polar residues" evidence="14">
    <location>
        <begin position="718"/>
        <end position="733"/>
    </location>
</feature>
<protein>
    <recommendedName>
        <fullName evidence="13">Bifunctional protein Aas</fullName>
    </recommendedName>
    <domain>
        <recommendedName>
            <fullName evidence="13">2-acylglycerophosphoethanolamine acyltransferase</fullName>
            <ecNumber evidence="13">2.3.1.40</ecNumber>
        </recommendedName>
        <alternativeName>
            <fullName evidence="13">2-acyl-GPE acyltransferase</fullName>
        </alternativeName>
        <alternativeName>
            <fullName evidence="13">Acyl-[acyl-carrier-protein]--phospholipid O-acyltransferase</fullName>
        </alternativeName>
    </domain>
    <domain>
        <recommendedName>
            <fullName evidence="13">Acyl-[acyl-carrier-protein] synthetase</fullName>
            <ecNumber evidence="13">6.2.1.20</ecNumber>
        </recommendedName>
        <alternativeName>
            <fullName evidence="13">Acyl-ACP synthetase</fullName>
        </alternativeName>
        <alternativeName>
            <fullName evidence="13">Long-chain-fatty-acid--[acyl-carrier-protein] ligase</fullName>
        </alternativeName>
    </domain>
</protein>
<keyword evidence="3" id="KW-0997">Cell inner membrane</keyword>
<keyword evidence="7 13" id="KW-0547">Nucleotide-binding</keyword>
<reference evidence="16 17" key="1">
    <citation type="submission" date="2014-08" db="EMBL/GenBank/DDBJ databases">
        <title>Genome sequences of NCPPB Pectobacterium isolates.</title>
        <authorList>
            <person name="Glover R.H."/>
            <person name="Sapp M."/>
            <person name="Elphinstone J."/>
        </authorList>
    </citation>
    <scope>NUCLEOTIDE SEQUENCE [LARGE SCALE GENOMIC DNA]</scope>
    <source>
        <strain evidence="16 17">NCPPB 2795</strain>
    </source>
</reference>
<dbReference type="PANTHER" id="PTHR43201:SF5">
    <property type="entry name" value="MEDIUM-CHAIN ACYL-COA LIGASE ACSF2, MITOCHONDRIAL"/>
    <property type="match status" value="1"/>
</dbReference>
<dbReference type="AlphaFoldDB" id="A0A093RQE7"/>
<dbReference type="PROSITE" id="PS00455">
    <property type="entry name" value="AMP_BINDING"/>
    <property type="match status" value="1"/>
</dbReference>
<dbReference type="EC" id="6.2.1.20" evidence="13"/>
<dbReference type="HAMAP" id="MF_01162">
    <property type="entry name" value="Aas"/>
    <property type="match status" value="1"/>
</dbReference>
<dbReference type="NCBIfam" id="NF005959">
    <property type="entry name" value="PRK08043.1"/>
    <property type="match status" value="1"/>
</dbReference>
<proteinExistence type="inferred from homology"/>
<feature type="region of interest" description="Disordered" evidence="14">
    <location>
        <begin position="710"/>
        <end position="733"/>
    </location>
</feature>
<evidence type="ECO:0000256" key="3">
    <source>
        <dbReference type="ARBA" id="ARBA00022519"/>
    </source>
</evidence>
<organism evidence="16 17">
    <name type="scientific">Pectobacterium betavasculorum</name>
    <dbReference type="NCBI Taxonomy" id="55207"/>
    <lineage>
        <taxon>Bacteria</taxon>
        <taxon>Pseudomonadati</taxon>
        <taxon>Pseudomonadota</taxon>
        <taxon>Gammaproteobacteria</taxon>
        <taxon>Enterobacterales</taxon>
        <taxon>Pectobacteriaceae</taxon>
        <taxon>Pectobacterium</taxon>
    </lineage>
</organism>
<comment type="similarity">
    <text evidence="13">In the C-terminal section; belongs to the ATP-dependent AMP-binding enzyme family.</text>
</comment>
<dbReference type="Gene3D" id="3.40.50.12780">
    <property type="entry name" value="N-terminal domain of ligase-like"/>
    <property type="match status" value="1"/>
</dbReference>
<dbReference type="GO" id="GO:0005524">
    <property type="term" value="F:ATP binding"/>
    <property type="evidence" value="ECO:0007669"/>
    <property type="project" value="UniProtKB-KW"/>
</dbReference>